<dbReference type="PANTHER" id="PTHR13260:SF0">
    <property type="entry name" value="ANAPHASE-PROMOTING COMPLEX SUBUNIT 4"/>
    <property type="match status" value="1"/>
</dbReference>
<dbReference type="InterPro" id="IPR024790">
    <property type="entry name" value="APC4_long_dom"/>
</dbReference>
<feature type="region of interest" description="Disordered" evidence="6">
    <location>
        <begin position="896"/>
        <end position="915"/>
    </location>
</feature>
<keyword evidence="3" id="KW-0498">Mitosis</keyword>
<evidence type="ECO:0000313" key="9">
    <source>
        <dbReference type="EMBL" id="KZT54382.1"/>
    </source>
</evidence>
<organism evidence="9 10">
    <name type="scientific">Calocera cornea HHB12733</name>
    <dbReference type="NCBI Taxonomy" id="1353952"/>
    <lineage>
        <taxon>Eukaryota</taxon>
        <taxon>Fungi</taxon>
        <taxon>Dikarya</taxon>
        <taxon>Basidiomycota</taxon>
        <taxon>Agaricomycotina</taxon>
        <taxon>Dacrymycetes</taxon>
        <taxon>Dacrymycetales</taxon>
        <taxon>Dacrymycetaceae</taxon>
        <taxon>Calocera</taxon>
    </lineage>
</organism>
<dbReference type="SUPFAM" id="SSF69322">
    <property type="entry name" value="Tricorn protease domain 2"/>
    <property type="match status" value="1"/>
</dbReference>
<dbReference type="GO" id="GO:0005680">
    <property type="term" value="C:anaphase-promoting complex"/>
    <property type="evidence" value="ECO:0007669"/>
    <property type="project" value="InterPro"/>
</dbReference>
<keyword evidence="2" id="KW-0132">Cell division</keyword>
<dbReference type="EMBL" id="KV424015">
    <property type="protein sequence ID" value="KZT54382.1"/>
    <property type="molecule type" value="Genomic_DNA"/>
</dbReference>
<evidence type="ECO:0000256" key="3">
    <source>
        <dbReference type="ARBA" id="ARBA00022776"/>
    </source>
</evidence>
<keyword evidence="4" id="KW-0833">Ubl conjugation pathway</keyword>
<keyword evidence="5" id="KW-0131">Cell cycle</keyword>
<evidence type="ECO:0000256" key="4">
    <source>
        <dbReference type="ARBA" id="ARBA00022786"/>
    </source>
</evidence>
<evidence type="ECO:0000256" key="2">
    <source>
        <dbReference type="ARBA" id="ARBA00022618"/>
    </source>
</evidence>
<dbReference type="GO" id="GO:0070979">
    <property type="term" value="P:protein K11-linked ubiquitination"/>
    <property type="evidence" value="ECO:0007669"/>
    <property type="project" value="TreeGrafter"/>
</dbReference>
<feature type="region of interest" description="Disordered" evidence="6">
    <location>
        <begin position="113"/>
        <end position="163"/>
    </location>
</feature>
<evidence type="ECO:0000256" key="6">
    <source>
        <dbReference type="SAM" id="MobiDB-lite"/>
    </source>
</evidence>
<dbReference type="GO" id="GO:0034399">
    <property type="term" value="C:nuclear periphery"/>
    <property type="evidence" value="ECO:0007669"/>
    <property type="project" value="TreeGrafter"/>
</dbReference>
<gene>
    <name evidence="9" type="ORF">CALCODRAFT_485585</name>
</gene>
<dbReference type="InParanoid" id="A0A165E9D7"/>
<dbReference type="GO" id="GO:0031145">
    <property type="term" value="P:anaphase-promoting complex-dependent catabolic process"/>
    <property type="evidence" value="ECO:0007669"/>
    <property type="project" value="InterPro"/>
</dbReference>
<dbReference type="Proteomes" id="UP000076842">
    <property type="component" value="Unassembled WGS sequence"/>
</dbReference>
<dbReference type="OrthoDB" id="10259843at2759"/>
<evidence type="ECO:0000256" key="5">
    <source>
        <dbReference type="ARBA" id="ARBA00023306"/>
    </source>
</evidence>
<dbReference type="GO" id="GO:0051301">
    <property type="term" value="P:cell division"/>
    <property type="evidence" value="ECO:0007669"/>
    <property type="project" value="UniProtKB-KW"/>
</dbReference>
<keyword evidence="10" id="KW-1185">Reference proteome</keyword>
<feature type="domain" description="Anaphase-promoting complex subunit 4-like WD40" evidence="7">
    <location>
        <begin position="29"/>
        <end position="105"/>
    </location>
</feature>
<feature type="domain" description="Anaphase-promoting complex subunit 4 long" evidence="8">
    <location>
        <begin position="317"/>
        <end position="511"/>
    </location>
</feature>
<feature type="compositionally biased region" description="Basic and acidic residues" evidence="6">
    <location>
        <begin position="141"/>
        <end position="150"/>
    </location>
</feature>
<dbReference type="Pfam" id="PF12894">
    <property type="entry name" value="ANAPC4_WD40"/>
    <property type="match status" value="1"/>
</dbReference>
<dbReference type="Pfam" id="PF12896">
    <property type="entry name" value="ANAPC4"/>
    <property type="match status" value="1"/>
</dbReference>
<accession>A0A165E9D7</accession>
<protein>
    <recommendedName>
        <fullName evidence="1">Anaphase-promoting complex subunit 4</fullName>
    </recommendedName>
</protein>
<dbReference type="InterPro" id="IPR024789">
    <property type="entry name" value="APC4"/>
</dbReference>
<reference evidence="9 10" key="1">
    <citation type="journal article" date="2016" name="Mol. Biol. Evol.">
        <title>Comparative Genomics of Early-Diverging Mushroom-Forming Fungi Provides Insights into the Origins of Lignocellulose Decay Capabilities.</title>
        <authorList>
            <person name="Nagy L.G."/>
            <person name="Riley R."/>
            <person name="Tritt A."/>
            <person name="Adam C."/>
            <person name="Daum C."/>
            <person name="Floudas D."/>
            <person name="Sun H."/>
            <person name="Yadav J.S."/>
            <person name="Pangilinan J."/>
            <person name="Larsson K.H."/>
            <person name="Matsuura K."/>
            <person name="Barry K."/>
            <person name="Labutti K."/>
            <person name="Kuo R."/>
            <person name="Ohm R.A."/>
            <person name="Bhattacharya S.S."/>
            <person name="Shirouzu T."/>
            <person name="Yoshinaga Y."/>
            <person name="Martin F.M."/>
            <person name="Grigoriev I.V."/>
            <person name="Hibbett D.S."/>
        </authorList>
    </citation>
    <scope>NUCLEOTIDE SEQUENCE [LARGE SCALE GENOMIC DNA]</scope>
    <source>
        <strain evidence="9 10">HHB12733</strain>
    </source>
</reference>
<evidence type="ECO:0000256" key="1">
    <source>
        <dbReference type="ARBA" id="ARBA00016067"/>
    </source>
</evidence>
<evidence type="ECO:0000259" key="7">
    <source>
        <dbReference type="Pfam" id="PF12894"/>
    </source>
</evidence>
<dbReference type="STRING" id="1353952.A0A165E9D7"/>
<name>A0A165E9D7_9BASI</name>
<dbReference type="PANTHER" id="PTHR13260">
    <property type="entry name" value="ANAPHASE PROMOTING COMPLEX SUBUNIT 4 APC4"/>
    <property type="match status" value="1"/>
</dbReference>
<proteinExistence type="predicted"/>
<sequence length="915" mass="101376">MSAPSPAQRTFTSLSSFSLSSASRLTRNSFCPTKDLLVLVSEHEGVDRVSLWKATGARVWDLSLGKQDRFVELAWSPDGNFLIIAREPARLTLHSVHDGHEITSLVVPFDHLPDPAGKGKGPERTPPARLKDVWWLEQEEERPKEEEGPPKKKPKPKKEDPILGSAQSLLRTMPYLTPVKEVKTDSIFSLSKDKTASQSSTLPPHLLAFPSLLVDRLDASIQPQRGQDTPSSRIKDDEAIASCANDGSLLVVSDDTGVVHFFLDGTYPLGYFSLGGDCVPYAVHMISDQRILMVAFHRGDGSNGEDGHYVGGASLMLPLLATRPLRTTAVISSLLRDLLVLTQQAVDEMAKAWMGSDGLEGAKDIGARWFQTLEKKGEGKTNAMFDLVSLLCTGRPRPSMVEFLGLLTERAWESWNSTVQNALKLMERNIAERIVPACERCVVLLEELKGWAVWEEVYSDFDVRRTEVEEGISAVLRMIELSQALATHILEERWSFDGMMIWLRWEAQRLSIQDGQTQPEHPMHDPLQVAEYLDTGLLGSAVDGWFVGPTPSVTPTEQAASTAFGTKALDAVLLEARQALKRPKEQVYRMQRPPVGSGAAEMADLDLKPISDDDYPPSKTTAERFVLDMERNLVALADEIGQMCQRICVKAAGAVGRTADVLQHWATARGEDLASAESGYKEVWVTAMDGTRVQYVALRIRDDRQHPQPGSGSGPSLCILKLEYDKEAAAPIRSNATILDVHLPDLDERSRRVPADPENDKQWQWELLDFDFFDEVNLVLVVRRRRQTVEGQGVVADLDPDREARSVLCSTFYPDLPYHRLARDEGDVFSKAKQAQHAGEMPSITLPVARWRELRKYAFGSGTVQLAVNGREGRRTACVVGSGVGGAEVEVFDMYGQDEDGEPGTEDGVDEEMEI</sequence>
<dbReference type="AlphaFoldDB" id="A0A165E9D7"/>
<dbReference type="FunCoup" id="A0A165E9D7">
    <property type="interactions" value="329"/>
</dbReference>
<evidence type="ECO:0000313" key="10">
    <source>
        <dbReference type="Proteomes" id="UP000076842"/>
    </source>
</evidence>
<evidence type="ECO:0000259" key="8">
    <source>
        <dbReference type="Pfam" id="PF12896"/>
    </source>
</evidence>
<dbReference type="InterPro" id="IPR024977">
    <property type="entry name" value="Apc4-like_WD40_dom"/>
</dbReference>